<sequence>MIEQYAYLFKIYNSFLYATLKSKNIDNILFLARGGIRLRAVFSKTHSDYLLSVKSNVCYTSRLAAIKACSYVAPDITSYDLAKEYYGMSLYSMLQCFLGSHSFGEYKACTSTDKLERLHNTQVCYSSVNDLLSIEDGDLFLREYVFNQYNLFFSYWKQLVDKKDKIALVDTGWSGSIVFYLKVLFPNYNINAFFVGKSTYGGPEFNFHKFVHGIMFDSYQENISQGFSYIIENRHIIEMLCEPEHPSTETYIKVEGLITPECGFIDDSNVLGDISSIFYQVYNKIDDIDDELSTLYLGKLRKQILWPSKNELFNYLSISRSADFGKDLKVNMILDKEINLKGKYINIKRSLWKQGQIVQEFGMLGRFYLRFKYNLKKRIFAVINIIL</sequence>
<dbReference type="Proteomes" id="UP000281112">
    <property type="component" value="Unassembled WGS sequence"/>
</dbReference>
<comment type="caution">
    <text evidence="1">The sequence shown here is derived from an EMBL/GenBank/DDBJ whole genome shotgun (WGS) entry which is preliminary data.</text>
</comment>
<dbReference type="OrthoDB" id="9816564at2"/>
<name>A0A3N9TDE5_9VIBR</name>
<proteinExistence type="predicted"/>
<accession>A0A3N9TDE5</accession>
<evidence type="ECO:0000313" key="1">
    <source>
        <dbReference type="EMBL" id="RQW61713.1"/>
    </source>
</evidence>
<reference evidence="1 2" key="1">
    <citation type="submission" date="2018-11" db="EMBL/GenBank/DDBJ databases">
        <title>Vibrio LJC006 sp. nov., isolated from seawater during the bloom of the enteromorpha.</title>
        <authorList>
            <person name="Liang J."/>
        </authorList>
    </citation>
    <scope>NUCLEOTIDE SEQUENCE [LARGE SCALE GENOMIC DNA]</scope>
    <source>
        <strain evidence="1 2">LJC006</strain>
    </source>
</reference>
<dbReference type="AlphaFoldDB" id="A0A3N9TDE5"/>
<protein>
    <submittedName>
        <fullName evidence="1">Uncharacterized protein</fullName>
    </submittedName>
</protein>
<dbReference type="EMBL" id="RJVQ01000010">
    <property type="protein sequence ID" value="RQW61713.1"/>
    <property type="molecule type" value="Genomic_DNA"/>
</dbReference>
<organism evidence="1 2">
    <name type="scientific">Vibrio viridaestus</name>
    <dbReference type="NCBI Taxonomy" id="2487322"/>
    <lineage>
        <taxon>Bacteria</taxon>
        <taxon>Pseudomonadati</taxon>
        <taxon>Pseudomonadota</taxon>
        <taxon>Gammaproteobacteria</taxon>
        <taxon>Vibrionales</taxon>
        <taxon>Vibrionaceae</taxon>
        <taxon>Vibrio</taxon>
    </lineage>
</organism>
<gene>
    <name evidence="1" type="ORF">EES38_17785</name>
</gene>
<dbReference type="RefSeq" id="WP_124938561.1">
    <property type="nucleotide sequence ID" value="NZ_RJVQ01000010.1"/>
</dbReference>
<evidence type="ECO:0000313" key="2">
    <source>
        <dbReference type="Proteomes" id="UP000281112"/>
    </source>
</evidence>
<keyword evidence="2" id="KW-1185">Reference proteome</keyword>